<evidence type="ECO:0000313" key="3">
    <source>
        <dbReference type="Proteomes" id="UP001500618"/>
    </source>
</evidence>
<organism evidence="2 3">
    <name type="scientific">Fodinicola feengrottensis</name>
    <dbReference type="NCBI Taxonomy" id="435914"/>
    <lineage>
        <taxon>Bacteria</taxon>
        <taxon>Bacillati</taxon>
        <taxon>Actinomycetota</taxon>
        <taxon>Actinomycetes</taxon>
        <taxon>Mycobacteriales</taxon>
        <taxon>Fodinicola</taxon>
    </lineage>
</organism>
<gene>
    <name evidence="2" type="ORF">GCM10009765_58130</name>
</gene>
<reference evidence="2 3" key="1">
    <citation type="journal article" date="2019" name="Int. J. Syst. Evol. Microbiol.">
        <title>The Global Catalogue of Microorganisms (GCM) 10K type strain sequencing project: providing services to taxonomists for standard genome sequencing and annotation.</title>
        <authorList>
            <consortium name="The Broad Institute Genomics Platform"/>
            <consortium name="The Broad Institute Genome Sequencing Center for Infectious Disease"/>
            <person name="Wu L."/>
            <person name="Ma J."/>
        </authorList>
    </citation>
    <scope>NUCLEOTIDE SEQUENCE [LARGE SCALE GENOMIC DNA]</scope>
    <source>
        <strain evidence="2 3">JCM 14718</strain>
    </source>
</reference>
<name>A0ABN2I9M5_9ACTN</name>
<dbReference type="EMBL" id="BAAANY010000023">
    <property type="protein sequence ID" value="GAA1700965.1"/>
    <property type="molecule type" value="Genomic_DNA"/>
</dbReference>
<evidence type="ECO:0000256" key="1">
    <source>
        <dbReference type="SAM" id="MobiDB-lite"/>
    </source>
</evidence>
<proteinExistence type="predicted"/>
<evidence type="ECO:0008006" key="4">
    <source>
        <dbReference type="Google" id="ProtNLM"/>
    </source>
</evidence>
<protein>
    <recommendedName>
        <fullName evidence="4">DNA-binding protein</fullName>
    </recommendedName>
</protein>
<dbReference type="RefSeq" id="WP_344313510.1">
    <property type="nucleotide sequence ID" value="NZ_BAAANY010000023.1"/>
</dbReference>
<sequence length="97" mass="10193">MPQGTDWLTTAEAAARLHVPPEVVVSTVLSYGADPDIHIITTVGGPMISRCAVAFAVADRQLNEATRSVDPTETAAFGPSLGRPYSMKARNQGPSAQ</sequence>
<keyword evidence="3" id="KW-1185">Reference proteome</keyword>
<evidence type="ECO:0000313" key="2">
    <source>
        <dbReference type="EMBL" id="GAA1700965.1"/>
    </source>
</evidence>
<feature type="region of interest" description="Disordered" evidence="1">
    <location>
        <begin position="66"/>
        <end position="97"/>
    </location>
</feature>
<dbReference type="Proteomes" id="UP001500618">
    <property type="component" value="Unassembled WGS sequence"/>
</dbReference>
<accession>A0ABN2I9M5</accession>
<comment type="caution">
    <text evidence="2">The sequence shown here is derived from an EMBL/GenBank/DDBJ whole genome shotgun (WGS) entry which is preliminary data.</text>
</comment>